<organism evidence="3">
    <name type="scientific">Schizophyllum commune (strain H4-8 / FGSC 9210)</name>
    <name type="common">Split gill fungus</name>
    <dbReference type="NCBI Taxonomy" id="578458"/>
    <lineage>
        <taxon>Eukaryota</taxon>
        <taxon>Fungi</taxon>
        <taxon>Dikarya</taxon>
        <taxon>Basidiomycota</taxon>
        <taxon>Agaricomycotina</taxon>
        <taxon>Agaricomycetes</taxon>
        <taxon>Agaricomycetidae</taxon>
        <taxon>Agaricales</taxon>
        <taxon>Schizophyllaceae</taxon>
        <taxon>Schizophyllum</taxon>
    </lineage>
</organism>
<evidence type="ECO:0000313" key="3">
    <source>
        <dbReference type="Proteomes" id="UP000007431"/>
    </source>
</evidence>
<dbReference type="STRING" id="578458.D8QAN3"/>
<sequence>MHIPSATPSTGRRHRRVFDDTNNPWYPWPDKETCIVDVLRHVPRCAFSTKQNQVIHWAMSVLGIHDVPTERTMKDVDKKLQSICGVQSLRFVSAFSNIYYTNDIAALIAQEMANPRVRRHLHFLPEKTSGSISEAWQAARWLDELDPAFLTQCIRKKDDKTQDFFVFEPALLKNRLAFMPTRWFIEGKSTYAKGWYMSLDPQRRGWIVEEHTPVVVCEDDLDLSLPLFHERHAIYQVPSPQSIIGSSISSDLHEETDCYIGSRCESSPRAPILPWTRTDPRAGNKWRKRAKGHRVVSFPLWLYCDDTSGNTSKKWNKHNSFLFTAAGLPRRLVHQEYNIHFVSTSNIASPLEMAEGIVAQIKQAQEHGVWAWDAEERDYVLVIPSVFALLGDNPMQSELCCHSGLAANHFCRVCWVEGSDMDDDSNVIKAPDGGDTNLPLSREASPAPESTLGSTSGAKTRKTETLEEASARIGCFMSISERIRTKAETLGVLMEQFVHAKRVGGKTAMNNRRTETGIRDSYQARFLEALTDLTTKKSRTKVQKTADVSALLAKLPAPPELINPLFKLDELDAHADTPVEVLHVVLLGIVKYFWRDIISRLKAPEKEILKARLSSFDTSALNIPPLSGETLVSYAGSLVGRDFRAIAQVAPFVLHDLGVHDDILRVWMALSKVVPLVWQPEIEDMTLYLPRLSRSIRYLLDCTCRFDAQWFNKPKFHMLVHLPEHIRRFGPAMLFATEGFESFNAIIRARSIHSNRHAPSRDIARSMAQSNRIRHLVSGGFFRIPRDVNPSGGLASSASHTLLSPWMDSVSPILPKTHWRAIGKQPLDLINSQSFTKKFLGIINEDEGTSIAGAFERAEAHEKAPQAVYTPQKIGLPSVNCTRGDWVLIARRDTDTPQLARIREIVYQHGKSHVILVHDYTVGGVHPYYEMPTVHPKPSLRVISGEDIRCPVSVVHNCKDNQCPLSSTHIVRQESEHTQQRARRVVHHNIDDLILNTGQMRSSKVVGKLAAPAPSLDRQSIVVAAATKLLEKKKRKKALPPREPPVVPQSQERIPPTNPISTTRSTQSDSRDSNLVSEQSLPEATTPSVHRCRELLHLQSYLPESLLMDIS</sequence>
<dbReference type="EMBL" id="GL377308">
    <property type="protein sequence ID" value="EFI95862.1"/>
    <property type="molecule type" value="Genomic_DNA"/>
</dbReference>
<dbReference type="AlphaFoldDB" id="D8QAN3"/>
<feature type="region of interest" description="Disordered" evidence="1">
    <location>
        <begin position="1033"/>
        <end position="1087"/>
    </location>
</feature>
<dbReference type="OMA" id="WRIREID"/>
<dbReference type="PANTHER" id="PTHR31912:SF34">
    <property type="entry name" value="NOTOCHORD-RELATED PROTEIN"/>
    <property type="match status" value="1"/>
</dbReference>
<accession>D8QAN3</accession>
<dbReference type="InParanoid" id="D8QAN3"/>
<dbReference type="VEuPathDB" id="FungiDB:SCHCODRAFT_02582188"/>
<evidence type="ECO:0000256" key="1">
    <source>
        <dbReference type="SAM" id="MobiDB-lite"/>
    </source>
</evidence>
<protein>
    <submittedName>
        <fullName evidence="2">Uncharacterized protein</fullName>
    </submittedName>
</protein>
<proteinExistence type="predicted"/>
<dbReference type="eggNOG" id="ENOG502SBYH">
    <property type="taxonomic scope" value="Eukaryota"/>
</dbReference>
<name>D8QAN3_SCHCM</name>
<feature type="region of interest" description="Disordered" evidence="1">
    <location>
        <begin position="425"/>
        <end position="465"/>
    </location>
</feature>
<keyword evidence="3" id="KW-1185">Reference proteome</keyword>
<dbReference type="Proteomes" id="UP000007431">
    <property type="component" value="Unassembled WGS sequence"/>
</dbReference>
<reference evidence="2 3" key="1">
    <citation type="journal article" date="2010" name="Nat. Biotechnol.">
        <title>Genome sequence of the model mushroom Schizophyllum commune.</title>
        <authorList>
            <person name="Ohm R.A."/>
            <person name="de Jong J.F."/>
            <person name="Lugones L.G."/>
            <person name="Aerts A."/>
            <person name="Kothe E."/>
            <person name="Stajich J.E."/>
            <person name="de Vries R.P."/>
            <person name="Record E."/>
            <person name="Levasseur A."/>
            <person name="Baker S.E."/>
            <person name="Bartholomew K.A."/>
            <person name="Coutinho P.M."/>
            <person name="Erdmann S."/>
            <person name="Fowler T.J."/>
            <person name="Gathman A.C."/>
            <person name="Lombard V."/>
            <person name="Henrissat B."/>
            <person name="Knabe N."/>
            <person name="Kuees U."/>
            <person name="Lilly W.W."/>
            <person name="Lindquist E."/>
            <person name="Lucas S."/>
            <person name="Magnuson J.K."/>
            <person name="Piumi F."/>
            <person name="Raudaskoski M."/>
            <person name="Salamov A."/>
            <person name="Schmutz J."/>
            <person name="Schwarze F.W.M.R."/>
            <person name="vanKuyk P.A."/>
            <person name="Horton J.S."/>
            <person name="Grigoriev I.V."/>
            <person name="Woesten H.A.B."/>
        </authorList>
    </citation>
    <scope>NUCLEOTIDE SEQUENCE [LARGE SCALE GENOMIC DNA]</scope>
    <source>
        <strain evidence="3">H4-8 / FGSC 9210</strain>
    </source>
</reference>
<gene>
    <name evidence="2" type="ORF">SCHCODRAFT_57267</name>
</gene>
<evidence type="ECO:0000313" key="2">
    <source>
        <dbReference type="EMBL" id="EFI95862.1"/>
    </source>
</evidence>
<feature type="compositionally biased region" description="Polar residues" evidence="1">
    <location>
        <begin position="1074"/>
        <end position="1087"/>
    </location>
</feature>
<dbReference type="PANTHER" id="PTHR31912">
    <property type="entry name" value="IP13529P"/>
    <property type="match status" value="1"/>
</dbReference>
<dbReference type="HOGENOM" id="CLU_004591_2_1_1"/>